<protein>
    <submittedName>
        <fullName evidence="9">MBOAT family protein</fullName>
    </submittedName>
</protein>
<keyword evidence="7" id="KW-0808">Transferase</keyword>
<evidence type="ECO:0000256" key="5">
    <source>
        <dbReference type="ARBA" id="ARBA00022989"/>
    </source>
</evidence>
<evidence type="ECO:0000256" key="4">
    <source>
        <dbReference type="ARBA" id="ARBA00022692"/>
    </source>
</evidence>
<keyword evidence="4 8" id="KW-0812">Transmembrane</keyword>
<dbReference type="InterPro" id="IPR024194">
    <property type="entry name" value="Ac/AlaTfrase_AlgI/DltB"/>
</dbReference>
<gene>
    <name evidence="9" type="ORF">INF35_04090</name>
</gene>
<keyword evidence="7" id="KW-0012">Acyltransferase</keyword>
<evidence type="ECO:0000256" key="7">
    <source>
        <dbReference type="PIRNR" id="PIRNR016636"/>
    </source>
</evidence>
<dbReference type="RefSeq" id="WP_193500234.1">
    <property type="nucleotide sequence ID" value="NZ_JADCKC010000001.1"/>
</dbReference>
<dbReference type="PIRSF" id="PIRSF016636">
    <property type="entry name" value="AlgI_DltB"/>
    <property type="match status" value="1"/>
</dbReference>
<accession>A0ABR9R1G6</accession>
<feature type="transmembrane region" description="Helical" evidence="8">
    <location>
        <begin position="212"/>
        <end position="230"/>
    </location>
</feature>
<proteinExistence type="inferred from homology"/>
<feature type="transmembrane region" description="Helical" evidence="8">
    <location>
        <begin position="424"/>
        <end position="450"/>
    </location>
</feature>
<comment type="subcellular location">
    <subcellularLocation>
        <location evidence="1">Cell membrane</location>
        <topology evidence="1">Multi-pass membrane protein</topology>
    </subcellularLocation>
</comment>
<keyword evidence="5 8" id="KW-1133">Transmembrane helix</keyword>
<dbReference type="PANTHER" id="PTHR13285">
    <property type="entry name" value="ACYLTRANSFERASE"/>
    <property type="match status" value="1"/>
</dbReference>
<dbReference type="EMBL" id="JADCKC010000001">
    <property type="protein sequence ID" value="MBE5036964.1"/>
    <property type="molecule type" value="Genomic_DNA"/>
</dbReference>
<dbReference type="Proteomes" id="UP000768567">
    <property type="component" value="Unassembled WGS sequence"/>
</dbReference>
<organism evidence="9 10">
    <name type="scientific">Gemmiger gallinarum</name>
    <dbReference type="NCBI Taxonomy" id="2779354"/>
    <lineage>
        <taxon>Bacteria</taxon>
        <taxon>Bacillati</taxon>
        <taxon>Bacillota</taxon>
        <taxon>Clostridia</taxon>
        <taxon>Eubacteriales</taxon>
        <taxon>Gemmiger</taxon>
    </lineage>
</organism>
<feature type="transmembrane region" description="Helical" evidence="8">
    <location>
        <begin position="46"/>
        <end position="64"/>
    </location>
</feature>
<evidence type="ECO:0000256" key="8">
    <source>
        <dbReference type="SAM" id="Phobius"/>
    </source>
</evidence>
<evidence type="ECO:0000256" key="3">
    <source>
        <dbReference type="ARBA" id="ARBA00022475"/>
    </source>
</evidence>
<feature type="transmembrane region" description="Helical" evidence="8">
    <location>
        <begin position="349"/>
        <end position="374"/>
    </location>
</feature>
<keyword evidence="6 7" id="KW-0472">Membrane</keyword>
<evidence type="ECO:0000313" key="9">
    <source>
        <dbReference type="EMBL" id="MBE5036964.1"/>
    </source>
</evidence>
<dbReference type="InterPro" id="IPR004299">
    <property type="entry name" value="MBOAT_fam"/>
</dbReference>
<feature type="transmembrane region" description="Helical" evidence="8">
    <location>
        <begin position="100"/>
        <end position="119"/>
    </location>
</feature>
<keyword evidence="3 7" id="KW-1003">Cell membrane</keyword>
<reference evidence="9 10" key="1">
    <citation type="submission" date="2020-10" db="EMBL/GenBank/DDBJ databases">
        <title>ChiBAC.</title>
        <authorList>
            <person name="Zenner C."/>
            <person name="Hitch T.C.A."/>
            <person name="Clavel T."/>
        </authorList>
    </citation>
    <scope>NUCLEOTIDE SEQUENCE [LARGE SCALE GENOMIC DNA]</scope>
    <source>
        <strain evidence="9 10">DSM 109015</strain>
    </source>
</reference>
<dbReference type="PIRSF" id="PIRSF500217">
    <property type="entry name" value="AlgI"/>
    <property type="match status" value="1"/>
</dbReference>
<feature type="transmembrane region" description="Helical" evidence="8">
    <location>
        <begin position="139"/>
        <end position="157"/>
    </location>
</feature>
<comment type="similarity">
    <text evidence="2 7">Belongs to the membrane-bound acyltransferase family.</text>
</comment>
<feature type="transmembrane region" description="Helical" evidence="8">
    <location>
        <begin position="76"/>
        <end position="94"/>
    </location>
</feature>
<dbReference type="Pfam" id="PF03062">
    <property type="entry name" value="MBOAT"/>
    <property type="match status" value="1"/>
</dbReference>
<sequence length="452" mass="50061">MNFISAQFVVLFPLVLLCWRRIAPARRWVVLLAASWLFYAAGQPQTFPLLLLATGVCYLAARRVADAQSKAAKRGWLALALGTCLGILFLFKYLSFAASIFGISVPSLLLPVGISFYTFQNLSYVIDVYRGTMEPERHFGYYALFVSFFPQLVAGPIERPQNLLPQLRRAADPSREDVQAGMQLLLRGYCKKLVLADFAARFVEPVYASPEAAAGPAVVLATVLFALQIYGDFSGYSDIACGAARLMGIRLMKNFDAPYTACSVREFWRRWHISLTSWLTDYLYIPLGGSRCGTFRHCLNILIVFLASGLWHGANWTFVIWGGLHGAAMVGETLLAPRLPVPPRWLGRCLTFAFVCFAWIFFRAGSVADAFTLISALPSGWNSLPRLGMKAADLAQLVLGVLLLVRLQYWPAPVRQERRAAGTVFCLTACAALAWLSLLAEGAGNAFIYFQF</sequence>
<dbReference type="PANTHER" id="PTHR13285:SF18">
    <property type="entry name" value="PROTEIN-CYSTEINE N-PALMITOYLTRANSFERASE RASP"/>
    <property type="match status" value="1"/>
</dbReference>
<evidence type="ECO:0000313" key="10">
    <source>
        <dbReference type="Proteomes" id="UP000768567"/>
    </source>
</evidence>
<name>A0ABR9R1G6_9FIRM</name>
<keyword evidence="10" id="KW-1185">Reference proteome</keyword>
<comment type="caution">
    <text evidence="9">The sequence shown here is derived from an EMBL/GenBank/DDBJ whole genome shotgun (WGS) entry which is preliminary data.</text>
</comment>
<evidence type="ECO:0000256" key="6">
    <source>
        <dbReference type="ARBA" id="ARBA00023136"/>
    </source>
</evidence>
<evidence type="ECO:0000256" key="1">
    <source>
        <dbReference type="ARBA" id="ARBA00004651"/>
    </source>
</evidence>
<dbReference type="InterPro" id="IPR028362">
    <property type="entry name" value="AlgI"/>
</dbReference>
<dbReference type="InterPro" id="IPR051085">
    <property type="entry name" value="MB_O-acyltransferase"/>
</dbReference>
<evidence type="ECO:0000256" key="2">
    <source>
        <dbReference type="ARBA" id="ARBA00010323"/>
    </source>
</evidence>